<dbReference type="HOGENOM" id="CLU_750542_0_0_1"/>
<evidence type="ECO:0000313" key="10">
    <source>
        <dbReference type="EMBL" id="ETN60491.1"/>
    </source>
</evidence>
<organism evidence="10">
    <name type="scientific">Anopheles darlingi</name>
    <name type="common">Mosquito</name>
    <dbReference type="NCBI Taxonomy" id="43151"/>
    <lineage>
        <taxon>Eukaryota</taxon>
        <taxon>Metazoa</taxon>
        <taxon>Ecdysozoa</taxon>
        <taxon>Arthropoda</taxon>
        <taxon>Hexapoda</taxon>
        <taxon>Insecta</taxon>
        <taxon>Pterygota</taxon>
        <taxon>Neoptera</taxon>
        <taxon>Endopterygota</taxon>
        <taxon>Diptera</taxon>
        <taxon>Nematocera</taxon>
        <taxon>Culicoidea</taxon>
        <taxon>Culicidae</taxon>
        <taxon>Anophelinae</taxon>
        <taxon>Anopheles</taxon>
    </lineage>
</organism>
<dbReference type="InterPro" id="IPR024583">
    <property type="entry name" value="Na_trans_cytopl"/>
</dbReference>
<keyword evidence="3 7" id="KW-1133">Transmembrane helix</keyword>
<dbReference type="Pfam" id="PF00520">
    <property type="entry name" value="Ion_trans"/>
    <property type="match status" value="1"/>
</dbReference>
<dbReference type="PANTHER" id="PTHR10037:SF288">
    <property type="entry name" value="SODIUM CHANNEL PROTEIN PARA"/>
    <property type="match status" value="1"/>
</dbReference>
<reference evidence="10" key="2">
    <citation type="submission" date="2010-05" db="EMBL/GenBank/DDBJ databases">
        <authorList>
            <person name="Almeida L.G."/>
            <person name="Nicolas M.F."/>
            <person name="Souza R.C."/>
            <person name="Vasconcelos A.T.R."/>
        </authorList>
    </citation>
    <scope>NUCLEOTIDE SEQUENCE</scope>
</reference>
<keyword evidence="2 7" id="KW-0812">Transmembrane</keyword>
<dbReference type="InterPro" id="IPR043203">
    <property type="entry name" value="VGCC_Ca_Na"/>
</dbReference>
<dbReference type="PANTHER" id="PTHR10037">
    <property type="entry name" value="VOLTAGE-GATED CATION CHANNEL CALCIUM AND SODIUM"/>
    <property type="match status" value="1"/>
</dbReference>
<dbReference type="InParanoid" id="W5J937"/>
<evidence type="ECO:0000259" key="8">
    <source>
        <dbReference type="Pfam" id="PF00520"/>
    </source>
</evidence>
<dbReference type="GO" id="GO:0019228">
    <property type="term" value="P:neuronal action potential"/>
    <property type="evidence" value="ECO:0007669"/>
    <property type="project" value="TreeGrafter"/>
</dbReference>
<feature type="compositionally biased region" description="Polar residues" evidence="6">
    <location>
        <begin position="276"/>
        <end position="294"/>
    </location>
</feature>
<dbReference type="InterPro" id="IPR005821">
    <property type="entry name" value="Ion_trans_dom"/>
</dbReference>
<dbReference type="InterPro" id="IPR027359">
    <property type="entry name" value="Volt_channel_dom_sf"/>
</dbReference>
<comment type="subcellular location">
    <subcellularLocation>
        <location evidence="1">Membrane</location>
        <topology evidence="1">Multi-pass membrane protein</topology>
    </subcellularLocation>
</comment>
<protein>
    <recommendedName>
        <fullName evidence="11">Ion transport domain-containing protein</fullName>
    </recommendedName>
</protein>
<evidence type="ECO:0000256" key="5">
    <source>
        <dbReference type="SAM" id="Coils"/>
    </source>
</evidence>
<keyword evidence="5" id="KW-0175">Coiled coil</keyword>
<keyword evidence="4 7" id="KW-0472">Membrane</keyword>
<dbReference type="VEuPathDB" id="VectorBase:ADAC011160"/>
<dbReference type="EMBL" id="ADMH02001922">
    <property type="protein sequence ID" value="ETN60491.1"/>
    <property type="molecule type" value="Genomic_DNA"/>
</dbReference>
<comment type="caution">
    <text evidence="10">The sequence shown here is derived from an EMBL/GenBank/DDBJ whole genome shotgun (WGS) entry which is preliminary data.</text>
</comment>
<dbReference type="FunFam" id="1.20.120.350:FF:000022">
    <property type="entry name" value="Sodium channel protein"/>
    <property type="match status" value="1"/>
</dbReference>
<dbReference type="eggNOG" id="KOG2301">
    <property type="taxonomic scope" value="Eukaryota"/>
</dbReference>
<feature type="transmembrane region" description="Helical" evidence="7">
    <location>
        <begin position="47"/>
        <end position="70"/>
    </location>
</feature>
<sequence length="369" mass="41143">MIMPTTPTVESTEVIFTGIYTFESAVKVMARGFILQPFTYLRDAWNWLDFVVIALAYVTMGIDLGNLAALRTFRVLRALKTVAIVPGLKTIVGAVIESVKNLRDVIILTMFSKYPEDHNLTDESWELFNSNETMSYDELQKKAEEEEAAEEEALRASLSLPGSPFNLRRGSRGSHQFTIRNGRGRFVGVPGSDRKPLVLSTYLDAQEHLPYADDSNAVTPMSEENGAIIVPVYYANLGSRHSSYTSHQSRISYTSHGDLLGGMTKDSRLRNRSARNTNHSIIPPSNATSFPYSDTNHKGQRELDVSHDCTDDAGKIKHNDNPFIEPTHTQTVVDMKDVMVLNDIIEQAAGRHSRASDHGDKHFLLNVLA</sequence>
<feature type="region of interest" description="Disordered" evidence="6">
    <location>
        <begin position="276"/>
        <end position="299"/>
    </location>
</feature>
<dbReference type="Gene3D" id="1.20.120.350">
    <property type="entry name" value="Voltage-gated potassium channels. Chain C"/>
    <property type="match status" value="1"/>
</dbReference>
<evidence type="ECO:0000256" key="1">
    <source>
        <dbReference type="ARBA" id="ARBA00004141"/>
    </source>
</evidence>
<evidence type="ECO:0000256" key="7">
    <source>
        <dbReference type="SAM" id="Phobius"/>
    </source>
</evidence>
<feature type="domain" description="Ion transport" evidence="8">
    <location>
        <begin position="7"/>
        <end position="111"/>
    </location>
</feature>
<dbReference type="GO" id="GO:0086010">
    <property type="term" value="P:membrane depolarization during action potential"/>
    <property type="evidence" value="ECO:0007669"/>
    <property type="project" value="TreeGrafter"/>
</dbReference>
<proteinExistence type="predicted"/>
<evidence type="ECO:0000256" key="2">
    <source>
        <dbReference type="ARBA" id="ARBA00022692"/>
    </source>
</evidence>
<dbReference type="GO" id="GO:0005248">
    <property type="term" value="F:voltage-gated sodium channel activity"/>
    <property type="evidence" value="ECO:0007669"/>
    <property type="project" value="TreeGrafter"/>
</dbReference>
<feature type="coiled-coil region" evidence="5">
    <location>
        <begin position="129"/>
        <end position="156"/>
    </location>
</feature>
<dbReference type="Pfam" id="PF11933">
    <property type="entry name" value="Na_trans_cytopl"/>
    <property type="match status" value="1"/>
</dbReference>
<evidence type="ECO:0000256" key="3">
    <source>
        <dbReference type="ARBA" id="ARBA00022989"/>
    </source>
</evidence>
<reference evidence="10" key="3">
    <citation type="journal article" date="2013" name="Nucleic Acids Res.">
        <title>The genome of Anopheles darlingi, the main neotropical malaria vector.</title>
        <authorList>
            <person name="Marinotti O."/>
            <person name="Cerqueira G.C."/>
            <person name="de Almeida L.G."/>
            <person name="Ferro M.I."/>
            <person name="Loreto E.L."/>
            <person name="Zaha A."/>
            <person name="Teixeira S.M."/>
            <person name="Wespiser A.R."/>
            <person name="Almeida E Silva A."/>
            <person name="Schlindwein A.D."/>
            <person name="Pacheco A.C."/>
            <person name="Silva A.L."/>
            <person name="Graveley B.R."/>
            <person name="Walenz B.P."/>
            <person name="Lima Bde A."/>
            <person name="Ribeiro C.A."/>
            <person name="Nunes-Silva C.G."/>
            <person name="de Carvalho C.R."/>
            <person name="Soares C.M."/>
            <person name="de Menezes C.B."/>
            <person name="Matiolli C."/>
            <person name="Caffrey D."/>
            <person name="Araujo D.A."/>
            <person name="de Oliveira D.M."/>
            <person name="Golenbock D."/>
            <person name="Grisard E.C."/>
            <person name="Fantinatti-Garboggini F."/>
            <person name="de Carvalho F.M."/>
            <person name="Barcellos F.G."/>
            <person name="Prosdocimi F."/>
            <person name="May G."/>
            <person name="Azevedo Junior G.M."/>
            <person name="Guimaraes G.M."/>
            <person name="Goldman G.H."/>
            <person name="Padilha I.Q."/>
            <person name="Batista Jda S."/>
            <person name="Ferro J.A."/>
            <person name="Ribeiro J.M."/>
            <person name="Fietto J.L."/>
            <person name="Dabbas K.M."/>
            <person name="Cerdeira L."/>
            <person name="Agnez-Lima L.F."/>
            <person name="Brocchi M."/>
            <person name="de Carvalho M.O."/>
            <person name="Teixeira Mde M."/>
            <person name="Diniz Maia Mde M."/>
            <person name="Goldman M.H."/>
            <person name="Cruz Schneider M.P."/>
            <person name="Felipe M.S."/>
            <person name="Hungria M."/>
            <person name="Nicolas M.F."/>
            <person name="Pereira M."/>
            <person name="Montes M.A."/>
            <person name="Cantao M.E."/>
            <person name="Vincentz M."/>
            <person name="Rafael M.S."/>
            <person name="Silverman N."/>
            <person name="Stoco P.H."/>
            <person name="Souza R.C."/>
            <person name="Vicentini R."/>
            <person name="Gazzinelli R.T."/>
            <person name="Neves Rde O."/>
            <person name="Silva R."/>
            <person name="Astolfi-Filho S."/>
            <person name="Maciel T.E."/>
            <person name="Urmenyi T.P."/>
            <person name="Tadei W.P."/>
            <person name="Camargo E.P."/>
            <person name="de Vasconcelos A.T."/>
        </authorList>
    </citation>
    <scope>NUCLEOTIDE SEQUENCE</scope>
</reference>
<accession>W5J937</accession>
<evidence type="ECO:0000256" key="6">
    <source>
        <dbReference type="SAM" id="MobiDB-lite"/>
    </source>
</evidence>
<name>W5J937_ANODA</name>
<dbReference type="GO" id="GO:0001518">
    <property type="term" value="C:voltage-gated sodium channel complex"/>
    <property type="evidence" value="ECO:0007669"/>
    <property type="project" value="TreeGrafter"/>
</dbReference>
<dbReference type="STRING" id="43151.W5J937"/>
<reference evidence="10" key="1">
    <citation type="journal article" date="2010" name="BMC Genomics">
        <title>Combination of measures distinguishes pre-miRNAs from other stem-loops in the genome of the newly sequenced Anopheles darlingi.</title>
        <authorList>
            <person name="Mendes N.D."/>
            <person name="Freitas A.T."/>
            <person name="Vasconcelos A.T."/>
            <person name="Sagot M.F."/>
        </authorList>
    </citation>
    <scope>NUCLEOTIDE SEQUENCE</scope>
</reference>
<evidence type="ECO:0000259" key="9">
    <source>
        <dbReference type="Pfam" id="PF11933"/>
    </source>
</evidence>
<dbReference type="AlphaFoldDB" id="W5J937"/>
<gene>
    <name evidence="10" type="ORF">AND_007882</name>
</gene>
<dbReference type="SUPFAM" id="SSF81324">
    <property type="entry name" value="Voltage-gated potassium channels"/>
    <property type="match status" value="1"/>
</dbReference>
<evidence type="ECO:0008006" key="11">
    <source>
        <dbReference type="Google" id="ProtNLM"/>
    </source>
</evidence>
<dbReference type="VEuPathDB" id="VectorBase:ADAR2_005283"/>
<evidence type="ECO:0000256" key="4">
    <source>
        <dbReference type="ARBA" id="ARBA00023136"/>
    </source>
</evidence>
<feature type="domain" description="Voltage-gated Na+ ion channel cytoplasmic" evidence="9">
    <location>
        <begin position="156"/>
        <end position="335"/>
    </location>
</feature>